<dbReference type="OrthoDB" id="9782620at2"/>
<organism evidence="9 10">
    <name type="scientific">Acholeplasma oculi</name>
    <dbReference type="NCBI Taxonomy" id="35623"/>
    <lineage>
        <taxon>Bacteria</taxon>
        <taxon>Bacillati</taxon>
        <taxon>Mycoplasmatota</taxon>
        <taxon>Mollicutes</taxon>
        <taxon>Acholeplasmatales</taxon>
        <taxon>Acholeplasmataceae</taxon>
        <taxon>Acholeplasma</taxon>
    </lineage>
</organism>
<name>A0A061AGQ8_9MOLU</name>
<evidence type="ECO:0000256" key="1">
    <source>
        <dbReference type="ARBA" id="ARBA00008136"/>
    </source>
</evidence>
<evidence type="ECO:0000313" key="10">
    <source>
        <dbReference type="Proteomes" id="UP000032434"/>
    </source>
</evidence>
<sequence length="224" mass="26259">MCGRFTINLTYDELEKYVQSHYQNIEMRSFNLPRYNVAPGEDVIAILNDGKGFRIGEIKWGFQPKIIQDENFQMINARSESVFEKSTFKESILLRRCVVVADGFYEWDKKSGSRKPYLIHTNDKVFRMAAIWNVSIDKTGKKIFTLAIMTIDSNDMMHEIHDRMPVILDDESERIWLNPKIMDIHSIQKVFKKYPSDLMFKHQVSNKVNNSKNKSVEVVEVIKL</sequence>
<accession>A0A061AGQ8</accession>
<dbReference type="STRING" id="35623.Aocu_06630"/>
<dbReference type="EMBL" id="LK028559">
    <property type="protein sequence ID" value="CDR30736.1"/>
    <property type="molecule type" value="Genomic_DNA"/>
</dbReference>
<comment type="similarity">
    <text evidence="1 8">Belongs to the SOS response-associated peptidase family.</text>
</comment>
<keyword evidence="2 8" id="KW-0645">Protease</keyword>
<dbReference type="PATRIC" id="fig|35623.3.peg.663"/>
<keyword evidence="3" id="KW-0227">DNA damage</keyword>
<dbReference type="KEGG" id="aoc:Aocu_06630"/>
<evidence type="ECO:0000256" key="4">
    <source>
        <dbReference type="ARBA" id="ARBA00022801"/>
    </source>
</evidence>
<dbReference type="PANTHER" id="PTHR13604:SF0">
    <property type="entry name" value="ABASIC SITE PROCESSING PROTEIN HMCES"/>
    <property type="match status" value="1"/>
</dbReference>
<evidence type="ECO:0000256" key="2">
    <source>
        <dbReference type="ARBA" id="ARBA00022670"/>
    </source>
</evidence>
<dbReference type="PANTHER" id="PTHR13604">
    <property type="entry name" value="DC12-RELATED"/>
    <property type="match status" value="1"/>
</dbReference>
<reference evidence="10" key="1">
    <citation type="submission" date="2014-05" db="EMBL/GenBank/DDBJ databases">
        <authorList>
            <person name="Kube M."/>
        </authorList>
    </citation>
    <scope>NUCLEOTIDE SEQUENCE [LARGE SCALE GENOMIC DNA]</scope>
</reference>
<dbReference type="GO" id="GO:0008233">
    <property type="term" value="F:peptidase activity"/>
    <property type="evidence" value="ECO:0007669"/>
    <property type="project" value="UniProtKB-KW"/>
</dbReference>
<dbReference type="HOGENOM" id="CLU_035990_6_2_14"/>
<dbReference type="GO" id="GO:0016829">
    <property type="term" value="F:lyase activity"/>
    <property type="evidence" value="ECO:0007669"/>
    <property type="project" value="UniProtKB-KW"/>
</dbReference>
<evidence type="ECO:0000256" key="8">
    <source>
        <dbReference type="RuleBase" id="RU364100"/>
    </source>
</evidence>
<keyword evidence="7" id="KW-0456">Lyase</keyword>
<dbReference type="RefSeq" id="WP_045749249.1">
    <property type="nucleotide sequence ID" value="NZ_FUZK01000001.1"/>
</dbReference>
<keyword evidence="10" id="KW-1185">Reference proteome</keyword>
<keyword evidence="4 8" id="KW-0378">Hydrolase</keyword>
<dbReference type="GO" id="GO:0006508">
    <property type="term" value="P:proteolysis"/>
    <property type="evidence" value="ECO:0007669"/>
    <property type="project" value="UniProtKB-KW"/>
</dbReference>
<dbReference type="SUPFAM" id="SSF143081">
    <property type="entry name" value="BB1717-like"/>
    <property type="match status" value="1"/>
</dbReference>
<evidence type="ECO:0000256" key="3">
    <source>
        <dbReference type="ARBA" id="ARBA00022763"/>
    </source>
</evidence>
<dbReference type="InterPro" id="IPR003738">
    <property type="entry name" value="SRAP"/>
</dbReference>
<dbReference type="Pfam" id="PF02586">
    <property type="entry name" value="SRAP"/>
    <property type="match status" value="1"/>
</dbReference>
<dbReference type="GO" id="GO:0106300">
    <property type="term" value="P:protein-DNA covalent cross-linking repair"/>
    <property type="evidence" value="ECO:0007669"/>
    <property type="project" value="InterPro"/>
</dbReference>
<keyword evidence="5" id="KW-0190">Covalent protein-DNA linkage</keyword>
<dbReference type="AlphaFoldDB" id="A0A061AGQ8"/>
<dbReference type="EC" id="3.4.-.-" evidence="8"/>
<dbReference type="InParanoid" id="A0A061AGQ8"/>
<keyword evidence="6" id="KW-0238">DNA-binding</keyword>
<evidence type="ECO:0000256" key="5">
    <source>
        <dbReference type="ARBA" id="ARBA00023124"/>
    </source>
</evidence>
<protein>
    <recommendedName>
        <fullName evidence="8">Abasic site processing protein</fullName>
        <ecNumber evidence="8">3.4.-.-</ecNumber>
    </recommendedName>
</protein>
<dbReference type="GO" id="GO:0003697">
    <property type="term" value="F:single-stranded DNA binding"/>
    <property type="evidence" value="ECO:0007669"/>
    <property type="project" value="InterPro"/>
</dbReference>
<gene>
    <name evidence="9" type="ORF">Aocu_06630</name>
</gene>
<dbReference type="Gene3D" id="3.90.1680.10">
    <property type="entry name" value="SOS response associated peptidase-like"/>
    <property type="match status" value="1"/>
</dbReference>
<proteinExistence type="inferred from homology"/>
<dbReference type="Proteomes" id="UP000032434">
    <property type="component" value="Chromosome 1"/>
</dbReference>
<evidence type="ECO:0000313" key="9">
    <source>
        <dbReference type="EMBL" id="CDR30736.1"/>
    </source>
</evidence>
<dbReference type="InterPro" id="IPR036590">
    <property type="entry name" value="SRAP-like"/>
</dbReference>
<dbReference type="FunCoup" id="A0A061AGQ8">
    <property type="interactions" value="206"/>
</dbReference>
<evidence type="ECO:0000256" key="6">
    <source>
        <dbReference type="ARBA" id="ARBA00023125"/>
    </source>
</evidence>
<evidence type="ECO:0000256" key="7">
    <source>
        <dbReference type="ARBA" id="ARBA00023239"/>
    </source>
</evidence>